<dbReference type="AlphaFoldDB" id="A0A5C3R4Q3"/>
<reference evidence="2 3" key="1">
    <citation type="journal article" date="2019" name="Nat. Ecol. Evol.">
        <title>Megaphylogeny resolves global patterns of mushroom evolution.</title>
        <authorList>
            <person name="Varga T."/>
            <person name="Krizsan K."/>
            <person name="Foldi C."/>
            <person name="Dima B."/>
            <person name="Sanchez-Garcia M."/>
            <person name="Sanchez-Ramirez S."/>
            <person name="Szollosi G.J."/>
            <person name="Szarkandi J.G."/>
            <person name="Papp V."/>
            <person name="Albert L."/>
            <person name="Andreopoulos W."/>
            <person name="Angelini C."/>
            <person name="Antonin V."/>
            <person name="Barry K.W."/>
            <person name="Bougher N.L."/>
            <person name="Buchanan P."/>
            <person name="Buyck B."/>
            <person name="Bense V."/>
            <person name="Catcheside P."/>
            <person name="Chovatia M."/>
            <person name="Cooper J."/>
            <person name="Damon W."/>
            <person name="Desjardin D."/>
            <person name="Finy P."/>
            <person name="Geml J."/>
            <person name="Haridas S."/>
            <person name="Hughes K."/>
            <person name="Justo A."/>
            <person name="Karasinski D."/>
            <person name="Kautmanova I."/>
            <person name="Kiss B."/>
            <person name="Kocsube S."/>
            <person name="Kotiranta H."/>
            <person name="LaButti K.M."/>
            <person name="Lechner B.E."/>
            <person name="Liimatainen K."/>
            <person name="Lipzen A."/>
            <person name="Lukacs Z."/>
            <person name="Mihaltcheva S."/>
            <person name="Morgado L.N."/>
            <person name="Niskanen T."/>
            <person name="Noordeloos M.E."/>
            <person name="Ohm R.A."/>
            <person name="Ortiz-Santana B."/>
            <person name="Ovrebo C."/>
            <person name="Racz N."/>
            <person name="Riley R."/>
            <person name="Savchenko A."/>
            <person name="Shiryaev A."/>
            <person name="Soop K."/>
            <person name="Spirin V."/>
            <person name="Szebenyi C."/>
            <person name="Tomsovsky M."/>
            <person name="Tulloss R.E."/>
            <person name="Uehling J."/>
            <person name="Grigoriev I.V."/>
            <person name="Vagvolgyi C."/>
            <person name="Papp T."/>
            <person name="Martin F.M."/>
            <person name="Miettinen O."/>
            <person name="Hibbett D.S."/>
            <person name="Nagy L.G."/>
        </authorList>
    </citation>
    <scope>NUCLEOTIDE SEQUENCE [LARGE SCALE GENOMIC DNA]</scope>
    <source>
        <strain evidence="2 3">CBS 309.79</strain>
    </source>
</reference>
<feature type="region of interest" description="Disordered" evidence="1">
    <location>
        <begin position="345"/>
        <end position="366"/>
    </location>
</feature>
<feature type="compositionally biased region" description="Polar residues" evidence="1">
    <location>
        <begin position="345"/>
        <end position="354"/>
    </location>
</feature>
<evidence type="ECO:0000256" key="1">
    <source>
        <dbReference type="SAM" id="MobiDB-lite"/>
    </source>
</evidence>
<evidence type="ECO:0000313" key="2">
    <source>
        <dbReference type="EMBL" id="TFL05904.1"/>
    </source>
</evidence>
<feature type="region of interest" description="Disordered" evidence="1">
    <location>
        <begin position="1"/>
        <end position="90"/>
    </location>
</feature>
<accession>A0A5C3R4Q3</accession>
<protein>
    <submittedName>
        <fullName evidence="2">Uncharacterized protein</fullName>
    </submittedName>
</protein>
<feature type="compositionally biased region" description="Polar residues" evidence="1">
    <location>
        <begin position="115"/>
        <end position="130"/>
    </location>
</feature>
<dbReference type="EMBL" id="ML178816">
    <property type="protein sequence ID" value="TFL05904.1"/>
    <property type="molecule type" value="Genomic_DNA"/>
</dbReference>
<feature type="region of interest" description="Disordered" evidence="1">
    <location>
        <begin position="104"/>
        <end position="158"/>
    </location>
</feature>
<name>A0A5C3R4Q3_9AGAR</name>
<feature type="compositionally biased region" description="Polar residues" evidence="1">
    <location>
        <begin position="139"/>
        <end position="152"/>
    </location>
</feature>
<evidence type="ECO:0000313" key="3">
    <source>
        <dbReference type="Proteomes" id="UP000305067"/>
    </source>
</evidence>
<dbReference type="STRING" id="1884261.A0A5C3R4Q3"/>
<feature type="compositionally biased region" description="Polar residues" evidence="1">
    <location>
        <begin position="404"/>
        <end position="430"/>
    </location>
</feature>
<keyword evidence="3" id="KW-1185">Reference proteome</keyword>
<feature type="region of interest" description="Disordered" evidence="1">
    <location>
        <begin position="404"/>
        <end position="433"/>
    </location>
</feature>
<feature type="compositionally biased region" description="Gly residues" evidence="1">
    <location>
        <begin position="8"/>
        <end position="20"/>
    </location>
</feature>
<feature type="region of interest" description="Disordered" evidence="1">
    <location>
        <begin position="471"/>
        <end position="511"/>
    </location>
</feature>
<gene>
    <name evidence="2" type="ORF">BDV98DRAFT_500465</name>
</gene>
<proteinExistence type="predicted"/>
<dbReference type="Proteomes" id="UP000305067">
    <property type="component" value="Unassembled WGS sequence"/>
</dbReference>
<organism evidence="2 3">
    <name type="scientific">Pterulicium gracile</name>
    <dbReference type="NCBI Taxonomy" id="1884261"/>
    <lineage>
        <taxon>Eukaryota</taxon>
        <taxon>Fungi</taxon>
        <taxon>Dikarya</taxon>
        <taxon>Basidiomycota</taxon>
        <taxon>Agaricomycotina</taxon>
        <taxon>Agaricomycetes</taxon>
        <taxon>Agaricomycetidae</taxon>
        <taxon>Agaricales</taxon>
        <taxon>Pleurotineae</taxon>
        <taxon>Pterulaceae</taxon>
        <taxon>Pterulicium</taxon>
    </lineage>
</organism>
<feature type="compositionally biased region" description="Low complexity" evidence="1">
    <location>
        <begin position="21"/>
        <end position="37"/>
    </location>
</feature>
<sequence>MAPPATPGFGGFGAPSGFGAGAQPPSPLSPAALGKSSVPPGPSTPSLFGFAPSSPVKPSSGVISPPAPGVLNLTPATPGKLGSPVVSPAASAPPSLFGLAQATPAKPGAPVVSPGASTPSVFGFSPSPTASAKPGALPQQGSPTSERPSFNRNAPPEPGLQTECAFVFALLTKELENLRTMVEEARKKTSELPPSDQMSAYKGAAGQVKTRLDESGATSKQIVQSLAWIESDMLKAITRREEASRFSEAKRDGDFSKMLKFRTLSPDHLESQKQLRGNISAVRDRVEKLEGHLAASKAKLNRSRTEKAGLKAPSLDTINRTCRNIDMAIDTQKREVDILSSRLSSLKVESNPKSSSRDSRLPAPISRPFNVTPPVAVTTAAALNAERAAQKCKHAMLAARSQPLLNRSTAATPNTAVSFSTPQKPTSDASPSVPDFSKMVFEDFTKFEPATSPTAYRRGATVQRNHNVIPLRRTPGAQQPSTPSSFQWGPLPFASTPKSPAANPFQATGSR</sequence>
<dbReference type="OrthoDB" id="248320at2759"/>
<feature type="compositionally biased region" description="Polar residues" evidence="1">
    <location>
        <begin position="476"/>
        <end position="487"/>
    </location>
</feature>